<sequence>MTVPSTMDAYDFITMVNELFRSQHASQIAAIILINSLVSFDLRADRVVLSDADREAVLSLSQEFLYLAAHLHVEINFAPALGIPEQVLRDAYGFGIDLKHMCKNPKQSSRGRMMEAHTLLCYAAIVRHFHSQLTDWDLSQIKDTFQKDRGAHRSINRTCGVGARRKRTGQRIVDACLRSTHLRNTSTSTATSTSTGTSVSANTMTTTSTNTSATTQTISSKASSRRLYTVDEHEPSPRPSLSKAKAARSATNAQWI</sequence>
<organism evidence="2 3">
    <name type="scientific">Rhizoctonia solani 123E</name>
    <dbReference type="NCBI Taxonomy" id="1423351"/>
    <lineage>
        <taxon>Eukaryota</taxon>
        <taxon>Fungi</taxon>
        <taxon>Dikarya</taxon>
        <taxon>Basidiomycota</taxon>
        <taxon>Agaricomycotina</taxon>
        <taxon>Agaricomycetes</taxon>
        <taxon>Cantharellales</taxon>
        <taxon>Ceratobasidiaceae</taxon>
        <taxon>Rhizoctonia</taxon>
    </lineage>
</organism>
<protein>
    <submittedName>
        <fullName evidence="2">Uncharacterized protein</fullName>
    </submittedName>
</protein>
<evidence type="ECO:0000313" key="3">
    <source>
        <dbReference type="Proteomes" id="UP000027456"/>
    </source>
</evidence>
<keyword evidence="3" id="KW-1185">Reference proteome</keyword>
<accession>A0A074S4Y0</accession>
<gene>
    <name evidence="2" type="ORF">V565_042440</name>
</gene>
<evidence type="ECO:0000256" key="1">
    <source>
        <dbReference type="SAM" id="MobiDB-lite"/>
    </source>
</evidence>
<dbReference type="OrthoDB" id="3183518at2759"/>
<reference evidence="2 3" key="1">
    <citation type="submission" date="2013-12" db="EMBL/GenBank/DDBJ databases">
        <authorList>
            <person name="Cubeta M."/>
            <person name="Pakala S."/>
            <person name="Fedorova N."/>
            <person name="Thomas E."/>
            <person name="Dean R."/>
            <person name="Jabaji S."/>
            <person name="Neate S."/>
            <person name="Toda T."/>
            <person name="Tavantzis S."/>
            <person name="Vilgalys R."/>
            <person name="Bharathan N."/>
            <person name="Pakala S."/>
            <person name="Losada L.S."/>
            <person name="Zafar N."/>
            <person name="Nierman W."/>
        </authorList>
    </citation>
    <scope>NUCLEOTIDE SEQUENCE [LARGE SCALE GENOMIC DNA]</scope>
    <source>
        <strain evidence="2 3">123E</strain>
    </source>
</reference>
<proteinExistence type="predicted"/>
<evidence type="ECO:0000313" key="2">
    <source>
        <dbReference type="EMBL" id="KEP52635.1"/>
    </source>
</evidence>
<dbReference type="Proteomes" id="UP000027456">
    <property type="component" value="Unassembled WGS sequence"/>
</dbReference>
<feature type="compositionally biased region" description="Low complexity" evidence="1">
    <location>
        <begin position="184"/>
        <end position="220"/>
    </location>
</feature>
<comment type="caution">
    <text evidence="2">The sequence shown here is derived from an EMBL/GenBank/DDBJ whole genome shotgun (WGS) entry which is preliminary data.</text>
</comment>
<dbReference type="AlphaFoldDB" id="A0A074S4Y0"/>
<dbReference type="EMBL" id="AZST01000095">
    <property type="protein sequence ID" value="KEP52635.1"/>
    <property type="molecule type" value="Genomic_DNA"/>
</dbReference>
<name>A0A074S4Y0_9AGAM</name>
<dbReference type="HOGENOM" id="CLU_1120757_0_0_1"/>
<feature type="region of interest" description="Disordered" evidence="1">
    <location>
        <begin position="184"/>
        <end position="256"/>
    </location>
</feature>